<dbReference type="Proteomes" id="UP000004625">
    <property type="component" value="Unassembled WGS sequence"/>
</dbReference>
<organism evidence="2 3">
    <name type="scientific">Lentilactobacillus parafarraginis F0439</name>
    <dbReference type="NCBI Taxonomy" id="797515"/>
    <lineage>
        <taxon>Bacteria</taxon>
        <taxon>Bacillati</taxon>
        <taxon>Bacillota</taxon>
        <taxon>Bacilli</taxon>
        <taxon>Lactobacillales</taxon>
        <taxon>Lactobacillaceae</taxon>
        <taxon>Lentilactobacillus</taxon>
    </lineage>
</organism>
<dbReference type="HOGENOM" id="CLU_3154229_0_0_9"/>
<dbReference type="Pfam" id="PF00903">
    <property type="entry name" value="Glyoxalase"/>
    <property type="match status" value="1"/>
</dbReference>
<dbReference type="PATRIC" id="fig|797515.3.peg.380"/>
<sequence>MRTHHISLLTRDAKQNIHFYTKILGMRLVKNTVNQENIRIRHLFYGRL</sequence>
<dbReference type="EMBL" id="AGEY01000022">
    <property type="protein sequence ID" value="EHM00608.1"/>
    <property type="molecule type" value="Genomic_DNA"/>
</dbReference>
<dbReference type="InterPro" id="IPR029068">
    <property type="entry name" value="Glyas_Bleomycin-R_OHBP_Dase"/>
</dbReference>
<dbReference type="Gene3D" id="3.10.180.10">
    <property type="entry name" value="2,3-Dihydroxybiphenyl 1,2-Dioxygenase, domain 1"/>
    <property type="match status" value="1"/>
</dbReference>
<dbReference type="AlphaFoldDB" id="G9ZL13"/>
<dbReference type="PANTHER" id="PTHR36110:SF4">
    <property type="entry name" value="RING-CLEAVING DIOXYGENASE MHQA-RELATED"/>
    <property type="match status" value="1"/>
</dbReference>
<gene>
    <name evidence="2" type="ORF">HMPREF9103_00411</name>
</gene>
<dbReference type="InterPro" id="IPR037523">
    <property type="entry name" value="VOC_core"/>
</dbReference>
<dbReference type="InterPro" id="IPR052537">
    <property type="entry name" value="Extradiol_RC_dioxygenase"/>
</dbReference>
<dbReference type="STRING" id="797515.HMPREF9103_00411"/>
<dbReference type="SUPFAM" id="SSF54593">
    <property type="entry name" value="Glyoxalase/Bleomycin resistance protein/Dihydroxybiphenyl dioxygenase"/>
    <property type="match status" value="1"/>
</dbReference>
<name>G9ZL13_9LACO</name>
<dbReference type="PROSITE" id="PS51819">
    <property type="entry name" value="VOC"/>
    <property type="match status" value="1"/>
</dbReference>
<protein>
    <recommendedName>
        <fullName evidence="1">VOC domain-containing protein</fullName>
    </recommendedName>
</protein>
<feature type="domain" description="VOC" evidence="1">
    <location>
        <begin position="2"/>
        <end position="48"/>
    </location>
</feature>
<accession>G9ZL13</accession>
<evidence type="ECO:0000313" key="3">
    <source>
        <dbReference type="Proteomes" id="UP000004625"/>
    </source>
</evidence>
<keyword evidence="3" id="KW-1185">Reference proteome</keyword>
<proteinExistence type="predicted"/>
<evidence type="ECO:0000313" key="2">
    <source>
        <dbReference type="EMBL" id="EHM00608.1"/>
    </source>
</evidence>
<comment type="caution">
    <text evidence="2">The sequence shown here is derived from an EMBL/GenBank/DDBJ whole genome shotgun (WGS) entry which is preliminary data.</text>
</comment>
<dbReference type="PANTHER" id="PTHR36110">
    <property type="entry name" value="RING-CLEAVING DIOXYGENASE MHQE-RELATED"/>
    <property type="match status" value="1"/>
</dbReference>
<dbReference type="InterPro" id="IPR004360">
    <property type="entry name" value="Glyas_Fos-R_dOase_dom"/>
</dbReference>
<reference evidence="2 3" key="1">
    <citation type="submission" date="2011-09" db="EMBL/GenBank/DDBJ databases">
        <authorList>
            <person name="Weinstock G."/>
            <person name="Sodergren E."/>
            <person name="Clifton S."/>
            <person name="Fulton L."/>
            <person name="Fulton B."/>
            <person name="Courtney L."/>
            <person name="Fronick C."/>
            <person name="Harrison M."/>
            <person name="Strong C."/>
            <person name="Farmer C."/>
            <person name="Delahaunty K."/>
            <person name="Markovic C."/>
            <person name="Hall O."/>
            <person name="Minx P."/>
            <person name="Tomlinson C."/>
            <person name="Mitreva M."/>
            <person name="Hou S."/>
            <person name="Chen J."/>
            <person name="Wollam A."/>
            <person name="Pepin K.H."/>
            <person name="Johnson M."/>
            <person name="Bhonagiri V."/>
            <person name="Zhang X."/>
            <person name="Suruliraj S."/>
            <person name="Warren W."/>
            <person name="Chinwalla A."/>
            <person name="Mardis E.R."/>
            <person name="Wilson R.K."/>
        </authorList>
    </citation>
    <scope>NUCLEOTIDE SEQUENCE [LARGE SCALE GENOMIC DNA]</scope>
    <source>
        <strain evidence="2 3">F0439</strain>
    </source>
</reference>
<evidence type="ECO:0000259" key="1">
    <source>
        <dbReference type="PROSITE" id="PS51819"/>
    </source>
</evidence>
<dbReference type="eggNOG" id="COG0346">
    <property type="taxonomic scope" value="Bacteria"/>
</dbReference>